<organism evidence="2">
    <name type="scientific">Cucumis melo</name>
    <name type="common">Muskmelon</name>
    <dbReference type="NCBI Taxonomy" id="3656"/>
    <lineage>
        <taxon>Eukaryota</taxon>
        <taxon>Viridiplantae</taxon>
        <taxon>Streptophyta</taxon>
        <taxon>Embryophyta</taxon>
        <taxon>Tracheophyta</taxon>
        <taxon>Spermatophyta</taxon>
        <taxon>Magnoliopsida</taxon>
        <taxon>eudicotyledons</taxon>
        <taxon>Gunneridae</taxon>
        <taxon>Pentapetalae</taxon>
        <taxon>rosids</taxon>
        <taxon>fabids</taxon>
        <taxon>Cucurbitales</taxon>
        <taxon>Cucurbitaceae</taxon>
        <taxon>Benincaseae</taxon>
        <taxon>Cucumis</taxon>
    </lineage>
</organism>
<dbReference type="Gramene" id="MELO3C032898.2.1">
    <property type="protein sequence ID" value="MELO3C032898.2.1"/>
    <property type="gene ID" value="MELO3C032898.2"/>
</dbReference>
<evidence type="ECO:0008006" key="3">
    <source>
        <dbReference type="Google" id="ProtNLM"/>
    </source>
</evidence>
<dbReference type="AlphaFoldDB" id="A0A9I9EF73"/>
<sequence length="144" mass="16818">TQPKIRLTIRFKKSKFILRIQSIHKDSICLSKYRFISLSGDRRFSVSAMCNGHHRPLFRGSPPPYQTSVPENGAASVVDNLRGRLEETELRLAQVRAREAELSRLLEEMKRLVSVMEILENYLKRQYSDRQEYVVRLLSPVSRK</sequence>
<protein>
    <recommendedName>
        <fullName evidence="3">Protein SKIP34</fullName>
    </recommendedName>
</protein>
<dbReference type="EnsemblPlants" id="MELO3C032898.2.1">
    <property type="protein sequence ID" value="MELO3C032898.2.1"/>
    <property type="gene ID" value="MELO3C032898.2"/>
</dbReference>
<keyword evidence="1" id="KW-0175">Coiled coil</keyword>
<reference evidence="2" key="1">
    <citation type="submission" date="2023-03" db="UniProtKB">
        <authorList>
            <consortium name="EnsemblPlants"/>
        </authorList>
    </citation>
    <scope>IDENTIFICATION</scope>
</reference>
<evidence type="ECO:0000256" key="1">
    <source>
        <dbReference type="SAM" id="Coils"/>
    </source>
</evidence>
<name>A0A9I9EF73_CUCME</name>
<proteinExistence type="predicted"/>
<evidence type="ECO:0000313" key="2">
    <source>
        <dbReference type="EnsemblPlants" id="MELO3C032898.2.1"/>
    </source>
</evidence>
<accession>A0A9I9EF73</accession>
<feature type="coiled-coil region" evidence="1">
    <location>
        <begin position="78"/>
        <end position="112"/>
    </location>
</feature>